<organism evidence="1 2">
    <name type="scientific">Arthrobacter liuii</name>
    <dbReference type="NCBI Taxonomy" id="1476996"/>
    <lineage>
        <taxon>Bacteria</taxon>
        <taxon>Bacillati</taxon>
        <taxon>Actinomycetota</taxon>
        <taxon>Actinomycetes</taxon>
        <taxon>Micrococcales</taxon>
        <taxon>Micrococcaceae</taxon>
        <taxon>Arthrobacter</taxon>
    </lineage>
</organism>
<comment type="caution">
    <text evidence="1">The sequence shown here is derived from an EMBL/GenBank/DDBJ whole genome shotgun (WGS) entry which is preliminary data.</text>
</comment>
<protein>
    <submittedName>
        <fullName evidence="1">Uncharacterized protein</fullName>
    </submittedName>
</protein>
<evidence type="ECO:0000313" key="1">
    <source>
        <dbReference type="EMBL" id="GGI03110.1"/>
    </source>
</evidence>
<dbReference type="Proteomes" id="UP000643279">
    <property type="component" value="Unassembled WGS sequence"/>
</dbReference>
<name>A0ABQ2B1S2_9MICC</name>
<evidence type="ECO:0000313" key="2">
    <source>
        <dbReference type="Proteomes" id="UP000643279"/>
    </source>
</evidence>
<dbReference type="EMBL" id="BMFW01000060">
    <property type="protein sequence ID" value="GGI03110.1"/>
    <property type="molecule type" value="Genomic_DNA"/>
</dbReference>
<keyword evidence="2" id="KW-1185">Reference proteome</keyword>
<accession>A0ABQ2B1S2</accession>
<gene>
    <name evidence="1" type="ORF">GCM10007170_46350</name>
</gene>
<sequence>MVDIRILWKIVRRHTVAGKEGVSQGKRLPGLRIHDQEFFLDAERTHVNILLQCGGIGTVAAVHDEA</sequence>
<proteinExistence type="predicted"/>
<reference evidence="2" key="1">
    <citation type="journal article" date="2019" name="Int. J. Syst. Evol. Microbiol.">
        <title>The Global Catalogue of Microorganisms (GCM) 10K type strain sequencing project: providing services to taxonomists for standard genome sequencing and annotation.</title>
        <authorList>
            <consortium name="The Broad Institute Genomics Platform"/>
            <consortium name="The Broad Institute Genome Sequencing Center for Infectious Disease"/>
            <person name="Wu L."/>
            <person name="Ma J."/>
        </authorList>
    </citation>
    <scope>NUCLEOTIDE SEQUENCE [LARGE SCALE GENOMIC DNA]</scope>
    <source>
        <strain evidence="2">CGMCC 1.12778</strain>
    </source>
</reference>